<evidence type="ECO:0000313" key="1">
    <source>
        <dbReference type="EMBL" id="GAH95277.1"/>
    </source>
</evidence>
<accession>X1JMG7</accession>
<dbReference type="AlphaFoldDB" id="X1JMG7"/>
<sequence length="39" mass="4786">IVDDMKMNQKVWLDWWSRYYPKGLEDPDYTLLKLNPKNA</sequence>
<feature type="non-terminal residue" evidence="1">
    <location>
        <position position="1"/>
    </location>
</feature>
<dbReference type="Gene3D" id="2.30.110.10">
    <property type="entry name" value="Electron Transport, Fmn-binding Protein, Chain A"/>
    <property type="match status" value="1"/>
</dbReference>
<comment type="caution">
    <text evidence="1">The sequence shown here is derived from an EMBL/GenBank/DDBJ whole genome shotgun (WGS) entry which is preliminary data.</text>
</comment>
<protein>
    <submittedName>
        <fullName evidence="1">Uncharacterized protein</fullName>
    </submittedName>
</protein>
<dbReference type="InterPro" id="IPR012349">
    <property type="entry name" value="Split_barrel_FMN-bd"/>
</dbReference>
<reference evidence="1" key="1">
    <citation type="journal article" date="2014" name="Front. Microbiol.">
        <title>High frequency of phylogenetically diverse reductive dehalogenase-homologous genes in deep subseafloor sedimentary metagenomes.</title>
        <authorList>
            <person name="Kawai M."/>
            <person name="Futagami T."/>
            <person name="Toyoda A."/>
            <person name="Takaki Y."/>
            <person name="Nishi S."/>
            <person name="Hori S."/>
            <person name="Arai W."/>
            <person name="Tsubouchi T."/>
            <person name="Morono Y."/>
            <person name="Uchiyama I."/>
            <person name="Ito T."/>
            <person name="Fujiyama A."/>
            <person name="Inagaki F."/>
            <person name="Takami H."/>
        </authorList>
    </citation>
    <scope>NUCLEOTIDE SEQUENCE</scope>
    <source>
        <strain evidence="1">Expedition CK06-06</strain>
    </source>
</reference>
<organism evidence="1">
    <name type="scientific">marine sediment metagenome</name>
    <dbReference type="NCBI Taxonomy" id="412755"/>
    <lineage>
        <taxon>unclassified sequences</taxon>
        <taxon>metagenomes</taxon>
        <taxon>ecological metagenomes</taxon>
    </lineage>
</organism>
<proteinExistence type="predicted"/>
<name>X1JMG7_9ZZZZ</name>
<dbReference type="EMBL" id="BARU01049666">
    <property type="protein sequence ID" value="GAH95277.1"/>
    <property type="molecule type" value="Genomic_DNA"/>
</dbReference>
<feature type="non-terminal residue" evidence="1">
    <location>
        <position position="39"/>
    </location>
</feature>
<gene>
    <name evidence="1" type="ORF">S03H2_72953</name>
</gene>